<dbReference type="EMBL" id="RWIU01000002">
    <property type="protein sequence ID" value="RSK44772.1"/>
    <property type="molecule type" value="Genomic_DNA"/>
</dbReference>
<dbReference type="Pfam" id="PF15595">
    <property type="entry name" value="Imm51"/>
    <property type="match status" value="1"/>
</dbReference>
<dbReference type="RefSeq" id="WP_044002222.1">
    <property type="nucleotide sequence ID" value="NZ_RWIU01000002.1"/>
</dbReference>
<dbReference type="InterPro" id="IPR028956">
    <property type="entry name" value="Imm51"/>
</dbReference>
<comment type="caution">
    <text evidence="1">The sequence shown here is derived from an EMBL/GenBank/DDBJ whole genome shotgun (WGS) entry which is preliminary data.</text>
</comment>
<evidence type="ECO:0000313" key="2">
    <source>
        <dbReference type="Proteomes" id="UP000270291"/>
    </source>
</evidence>
<organism evidence="1 2">
    <name type="scientific">Hymenobacter perfusus</name>
    <dbReference type="NCBI Taxonomy" id="1236770"/>
    <lineage>
        <taxon>Bacteria</taxon>
        <taxon>Pseudomonadati</taxon>
        <taxon>Bacteroidota</taxon>
        <taxon>Cytophagia</taxon>
        <taxon>Cytophagales</taxon>
        <taxon>Hymenobacteraceae</taxon>
        <taxon>Hymenobacter</taxon>
    </lineage>
</organism>
<accession>A0A428KED4</accession>
<protein>
    <submittedName>
        <fullName evidence="1">Uncharacterized protein</fullName>
    </submittedName>
</protein>
<keyword evidence="2" id="KW-1185">Reference proteome</keyword>
<gene>
    <name evidence="1" type="ORF">EI293_09705</name>
</gene>
<evidence type="ECO:0000313" key="1">
    <source>
        <dbReference type="EMBL" id="RSK44772.1"/>
    </source>
</evidence>
<dbReference type="Proteomes" id="UP000270291">
    <property type="component" value="Unassembled WGS sequence"/>
</dbReference>
<reference evidence="1 2" key="1">
    <citation type="submission" date="2018-12" db="EMBL/GenBank/DDBJ databases">
        <authorList>
            <person name="Feng G."/>
            <person name="Zhu H."/>
        </authorList>
    </citation>
    <scope>NUCLEOTIDE SEQUENCE [LARGE SCALE GENOMIC DNA]</scope>
    <source>
        <strain evidence="1 2">LMG 26000</strain>
    </source>
</reference>
<sequence length="119" mass="13139">MSTTYPFLVADLEDQATPGRQQRLLVNLSNMDDYYNVFEKYGFSGSGASWAEHIETILEEHAPALLDHVELLGQGEIFGVYTDGPGATEQFLALIQPIFGDLGSLSKYLSQADPGDFFE</sequence>
<proteinExistence type="predicted"/>
<name>A0A428KED4_9BACT</name>
<dbReference type="OrthoDB" id="8657476at2"/>
<dbReference type="AlphaFoldDB" id="A0A428KED4"/>